<feature type="chain" id="PRO_5045062860" evidence="1">
    <location>
        <begin position="28"/>
        <end position="349"/>
    </location>
</feature>
<sequence>MNNRVQAAIIAAAVAVAALAPATTAEAATGWRLTAAPDAGAELHDVAVVSAKDAWAVGGGKAGPLVRHWNGRTWTKVALPKAAAGASLLSVSASSSSNVWIGGHNGRSTQFWLHWNGRTWKVITGPDLSEPVAPKLLAISAKDVWSFGWKGDGPFYPDVRHYNGSRWSKVAGPGIVFEVRALSSKDIWAVGANAYRAGMAGGVYHWNGKSWKTFRPLPLTSYADYSSVVAKSAKDVWVSGRRTSGETSTPFLAHWNGSSWKQVAAPKTKQGLTALTKDGASGFWAEADGRFFHYSKGKWTSTPVPSRSGYKTAVYGMAFIPGGTSVWAVGALQDKREVARYDAILKLGR</sequence>
<name>A0ABV9U317_9ACTN</name>
<dbReference type="InterPro" id="IPR011043">
    <property type="entry name" value="Gal_Oxase/kelch_b-propeller"/>
</dbReference>
<gene>
    <name evidence="2" type="ORF">ACFPCY_26040</name>
</gene>
<dbReference type="Proteomes" id="UP001595872">
    <property type="component" value="Unassembled WGS sequence"/>
</dbReference>
<keyword evidence="1" id="KW-0732">Signal</keyword>
<keyword evidence="3" id="KW-1185">Reference proteome</keyword>
<dbReference type="SUPFAM" id="SSF50965">
    <property type="entry name" value="Galactose oxidase, central domain"/>
    <property type="match status" value="1"/>
</dbReference>
<protein>
    <submittedName>
        <fullName evidence="2">Uncharacterized protein</fullName>
    </submittedName>
</protein>
<dbReference type="RefSeq" id="WP_378259458.1">
    <property type="nucleotide sequence ID" value="NZ_JBHSIT010000008.1"/>
</dbReference>
<proteinExistence type="predicted"/>
<dbReference type="EMBL" id="JBHSIT010000008">
    <property type="protein sequence ID" value="MFC4910801.1"/>
    <property type="molecule type" value="Genomic_DNA"/>
</dbReference>
<evidence type="ECO:0000313" key="3">
    <source>
        <dbReference type="Proteomes" id="UP001595872"/>
    </source>
</evidence>
<reference evidence="3" key="1">
    <citation type="journal article" date="2019" name="Int. J. Syst. Evol. Microbiol.">
        <title>The Global Catalogue of Microorganisms (GCM) 10K type strain sequencing project: providing services to taxonomists for standard genome sequencing and annotation.</title>
        <authorList>
            <consortium name="The Broad Institute Genomics Platform"/>
            <consortium name="The Broad Institute Genome Sequencing Center for Infectious Disease"/>
            <person name="Wu L."/>
            <person name="Ma J."/>
        </authorList>
    </citation>
    <scope>NUCLEOTIDE SEQUENCE [LARGE SCALE GENOMIC DNA]</scope>
    <source>
        <strain evidence="3">KLKA75</strain>
    </source>
</reference>
<comment type="caution">
    <text evidence="2">The sequence shown here is derived from an EMBL/GenBank/DDBJ whole genome shotgun (WGS) entry which is preliminary data.</text>
</comment>
<evidence type="ECO:0000313" key="2">
    <source>
        <dbReference type="EMBL" id="MFC4910801.1"/>
    </source>
</evidence>
<accession>A0ABV9U317</accession>
<organism evidence="2 3">
    <name type="scientific">Actinomadura gamaensis</name>
    <dbReference type="NCBI Taxonomy" id="1763541"/>
    <lineage>
        <taxon>Bacteria</taxon>
        <taxon>Bacillati</taxon>
        <taxon>Actinomycetota</taxon>
        <taxon>Actinomycetes</taxon>
        <taxon>Streptosporangiales</taxon>
        <taxon>Thermomonosporaceae</taxon>
        <taxon>Actinomadura</taxon>
    </lineage>
</organism>
<feature type="signal peptide" evidence="1">
    <location>
        <begin position="1"/>
        <end position="27"/>
    </location>
</feature>
<evidence type="ECO:0000256" key="1">
    <source>
        <dbReference type="SAM" id="SignalP"/>
    </source>
</evidence>